<dbReference type="InterPro" id="IPR005248">
    <property type="entry name" value="NadD/NMNAT"/>
</dbReference>
<dbReference type="Proteomes" id="UP000602260">
    <property type="component" value="Unassembled WGS sequence"/>
</dbReference>
<organism evidence="8 9">
    <name type="scientific">Flintibacter faecis</name>
    <dbReference type="NCBI Taxonomy" id="2763047"/>
    <lineage>
        <taxon>Bacteria</taxon>
        <taxon>Bacillati</taxon>
        <taxon>Bacillota</taxon>
        <taxon>Clostridia</taxon>
        <taxon>Eubacteriales</taxon>
        <taxon>Flintibacter</taxon>
    </lineage>
</organism>
<proteinExistence type="predicted"/>
<evidence type="ECO:0000256" key="3">
    <source>
        <dbReference type="ARBA" id="ARBA00022679"/>
    </source>
</evidence>
<dbReference type="Gene3D" id="3.40.50.620">
    <property type="entry name" value="HUPs"/>
    <property type="match status" value="1"/>
</dbReference>
<dbReference type="InterPro" id="IPR016024">
    <property type="entry name" value="ARM-type_fold"/>
</dbReference>
<dbReference type="GO" id="GO:0005524">
    <property type="term" value="F:ATP binding"/>
    <property type="evidence" value="ECO:0007669"/>
    <property type="project" value="UniProtKB-KW"/>
</dbReference>
<dbReference type="PANTHER" id="PTHR39321">
    <property type="entry name" value="NICOTINATE-NUCLEOTIDE ADENYLYLTRANSFERASE-RELATED"/>
    <property type="match status" value="1"/>
</dbReference>
<keyword evidence="3" id="KW-0808">Transferase</keyword>
<comment type="pathway">
    <text evidence="1">Cofactor biosynthesis; NAD(+) biosynthesis.</text>
</comment>
<keyword evidence="9" id="KW-1185">Reference proteome</keyword>
<dbReference type="SUPFAM" id="SSF109604">
    <property type="entry name" value="HD-domain/PDEase-like"/>
    <property type="match status" value="1"/>
</dbReference>
<comment type="caution">
    <text evidence="8">The sequence shown here is derived from an EMBL/GenBank/DDBJ whole genome shotgun (WGS) entry which is preliminary data.</text>
</comment>
<dbReference type="GO" id="GO:0016779">
    <property type="term" value="F:nucleotidyltransferase activity"/>
    <property type="evidence" value="ECO:0007669"/>
    <property type="project" value="UniProtKB-KW"/>
</dbReference>
<dbReference type="SUPFAM" id="SSF48371">
    <property type="entry name" value="ARM repeat"/>
    <property type="match status" value="1"/>
</dbReference>
<reference evidence="8" key="1">
    <citation type="submission" date="2020-08" db="EMBL/GenBank/DDBJ databases">
        <title>Genome public.</title>
        <authorList>
            <person name="Liu C."/>
            <person name="Sun Q."/>
        </authorList>
    </citation>
    <scope>NUCLEOTIDE SEQUENCE</scope>
    <source>
        <strain evidence="8">BX5</strain>
    </source>
</reference>
<dbReference type="SUPFAM" id="SSF52374">
    <property type="entry name" value="Nucleotidylyl transferase"/>
    <property type="match status" value="1"/>
</dbReference>
<keyword evidence="6" id="KW-0067">ATP-binding</keyword>
<dbReference type="PANTHER" id="PTHR39321:SF3">
    <property type="entry name" value="PHOSPHOPANTETHEINE ADENYLYLTRANSFERASE"/>
    <property type="match status" value="1"/>
</dbReference>
<evidence type="ECO:0000313" key="9">
    <source>
        <dbReference type="Proteomes" id="UP000602260"/>
    </source>
</evidence>
<evidence type="ECO:0000256" key="2">
    <source>
        <dbReference type="ARBA" id="ARBA00022642"/>
    </source>
</evidence>
<keyword evidence="4" id="KW-0548">Nucleotidyltransferase</keyword>
<accession>A0A8J6M4T2</accession>
<keyword evidence="2" id="KW-0662">Pyridine nucleotide biosynthesis</keyword>
<dbReference type="GO" id="GO:0009435">
    <property type="term" value="P:NAD+ biosynthetic process"/>
    <property type="evidence" value="ECO:0007669"/>
    <property type="project" value="InterPro"/>
</dbReference>
<keyword evidence="7" id="KW-0520">NAD</keyword>
<protein>
    <submittedName>
        <fullName evidence="8">Cytidyltransferase-related domain protein</fullName>
    </submittedName>
</protein>
<evidence type="ECO:0000313" key="8">
    <source>
        <dbReference type="EMBL" id="MBC5717437.1"/>
    </source>
</evidence>
<keyword evidence="5" id="KW-0547">Nucleotide-binding</keyword>
<name>A0A8J6M4T2_9FIRM</name>
<evidence type="ECO:0000256" key="7">
    <source>
        <dbReference type="ARBA" id="ARBA00023027"/>
    </source>
</evidence>
<dbReference type="InterPro" id="IPR014729">
    <property type="entry name" value="Rossmann-like_a/b/a_fold"/>
</dbReference>
<sequence length="1595" mass="180252">MHEKMIRQFNSDVAEALSARRAAGITSRKAALALLKAPGWTETLNGLLPIRRRLTCAQALELCRQLPDLFSPAPEQGWLAFCYDYIRTHMFPDGHFVPSPSPFDAGAETYLTVLQVLLDHERSVLPFDPLIDFQFLPEEAYTPCDAGREYGRFLTAWRQEFVYELLRLGDEVTPFRTLGHIAGVHYIAMTAARGLAGAGVEVDLALISAAAAAHDVGKFGCRAGERVPYLHYYYTDQWLTARKLEGISHIAANHSVWDLELESLSVESLLLIYADFRSKQDRDDRGQEITVLYPLDQSFQVILSKLDGVDSTKRRRYQLVYGRLHDFEDYMRRLGVDVALSGHPEPPIPHKDAALMGPEETLDNLIGLSVDHNLRLMHMLSNEQKFGNIIESARSTKSWQQLRAYLNIFEEYFTYLSVRQKTQALAFLYELLVHREGDIRRQAGGLIGQIIARFHLVYQKELPAHADHDPAEEVPFQLWEQYLGLIVYPDHKTTPQQRSHIGYTLKLVVGSMLQHARPQDIPRFLGALLDYYQDPAALSADTAFTLLDAIRYLPQQYYGEQTRDRLIDFAAYFLARGELRLTIAALEFLREAQRSLNKGHPQMGRIVSIVRSMQPEALTAIFLKYKVLRRAGVNDPALEQTLYHMDITSEVFLDNLKTATPWIVKVAGVELLRDQVEHGLDTHTLHIAAHFSNLVKVSERVVVRHTAGAALVRTLSLLRRDQRNEVVVELGKGLEMGQYEISKYIPQYLGQAALYLHPSELDEQVIWLRGLLASPSDSAVSGALNTIGVLLENYPAYLERFPQPYSAFEHRRQELLGLLLQGLAHYREAVRQEALLVIGKLLFESRELSLGEKSRLFALCYRKLLFLILESADQSRLTFFYRAAALAHINRFIALHRLDHGPFSFQPPRKIAFFPGTFDPFTLSHKGIVQAIRDLGFEVYLAVDEFSWSKKAQPHLIRRQIVNLSVAGDFHVHLFPDDIPVNIANPDDLHRLSQLFPGQELYIVAGSDVVANASCYKAPPRPWSIHGMNHVIFRRAGEKPLPKKLPVTGQVLHLQLPPHLEDISSTRIRENVDLNRDISTLVAPVIQDFIYQNGLYLRDTPDKPLLYAGDLEFQWEESPTRPLVEELTAGLAGGEALGQAILRRHDRVLLLRRTGAGRPLGFVSYRLLPTSQLFDALGDSDLANRVRLRAAGNVLFLTALTADTAHKHRDYAQLLLSELLARALEKEYVYAVFAPHDGLLPPILEDTLARSGFVPREGEAPIREVDMRSPTVLLQNLETTIQEPLCRNSRVLTAIRRSHERLQRSIAALYPGSLVLTLSADIIHHRLLEKITAWNNVPSTPTSPRVLGENMCVPFGKLLRGKIVPNTVTKTVHTDKVYSPDLKESSIEAFPYYSSIPNQIRTIKSFGRPVILVDDLMHPGFRLHALDPILQQEDVPIRMVLVGILSGYGRDLMRSWDRPVDGVYFLPQLRQWFIEATLYPFIGGNTVRRPRSPVPGLLPGVNHILPYAAPPCQTECGREAALQLSRTCLECARDVLSTLEQEYLALYGRNLTLSRLPEAVILPLCPDKGTCLGYDPNLSASVYLENDLEQLLRQM</sequence>
<gene>
    <name evidence="8" type="ORF">H8S55_08910</name>
</gene>
<evidence type="ECO:0000256" key="4">
    <source>
        <dbReference type="ARBA" id="ARBA00022695"/>
    </source>
</evidence>
<evidence type="ECO:0000256" key="1">
    <source>
        <dbReference type="ARBA" id="ARBA00004790"/>
    </source>
</evidence>
<dbReference type="EMBL" id="JACOPN010000005">
    <property type="protein sequence ID" value="MBC5717437.1"/>
    <property type="molecule type" value="Genomic_DNA"/>
</dbReference>
<evidence type="ECO:0000256" key="6">
    <source>
        <dbReference type="ARBA" id="ARBA00022840"/>
    </source>
</evidence>
<dbReference type="RefSeq" id="WP_186878667.1">
    <property type="nucleotide sequence ID" value="NZ_JACOPN010000005.1"/>
</dbReference>
<evidence type="ECO:0000256" key="5">
    <source>
        <dbReference type="ARBA" id="ARBA00022741"/>
    </source>
</evidence>